<dbReference type="InterPro" id="IPR053441">
    <property type="entry name" value="2Fe2S_Ferredoxin"/>
</dbReference>
<comment type="caution">
    <text evidence="12">The sequence shown here is derived from an EMBL/GenBank/DDBJ whole genome shotgun (WGS) entry which is preliminary data.</text>
</comment>
<dbReference type="PROSITE" id="PS51085">
    <property type="entry name" value="2FE2S_FER_2"/>
    <property type="match status" value="1"/>
</dbReference>
<feature type="region of interest" description="Disordered" evidence="9">
    <location>
        <begin position="50"/>
        <end position="81"/>
    </location>
</feature>
<dbReference type="InterPro" id="IPR001041">
    <property type="entry name" value="2Fe-2S_ferredoxin-type"/>
</dbReference>
<evidence type="ECO:0000256" key="5">
    <source>
        <dbReference type="ARBA" id="ARBA00022982"/>
    </source>
</evidence>
<dbReference type="SMART" id="SM00271">
    <property type="entry name" value="DnaJ"/>
    <property type="match status" value="1"/>
</dbReference>
<dbReference type="InterPro" id="IPR006058">
    <property type="entry name" value="2Fe2S_fd_BS"/>
</dbReference>
<keyword evidence="3" id="KW-0001">2Fe-2S</keyword>
<accession>A0A554MW90</accession>
<proteinExistence type="inferred from homology"/>
<evidence type="ECO:0000259" key="11">
    <source>
        <dbReference type="PROSITE" id="PS51085"/>
    </source>
</evidence>
<protein>
    <submittedName>
        <fullName evidence="12">Ferredoxin</fullName>
    </submittedName>
</protein>
<dbReference type="CDD" id="cd00207">
    <property type="entry name" value="fer2"/>
    <property type="match status" value="1"/>
</dbReference>
<keyword evidence="5" id="KW-0249">Electron transport</keyword>
<dbReference type="InterPro" id="IPR036869">
    <property type="entry name" value="J_dom_sf"/>
</dbReference>
<feature type="domain" description="J" evidence="10">
    <location>
        <begin position="3"/>
        <end position="63"/>
    </location>
</feature>
<dbReference type="SUPFAM" id="SSF46565">
    <property type="entry name" value="Chaperone J-domain"/>
    <property type="match status" value="1"/>
</dbReference>
<evidence type="ECO:0000256" key="8">
    <source>
        <dbReference type="ARBA" id="ARBA00034078"/>
    </source>
</evidence>
<dbReference type="PANTHER" id="PTHR43112">
    <property type="entry name" value="FERREDOXIN"/>
    <property type="match status" value="1"/>
</dbReference>
<comment type="similarity">
    <text evidence="1">Belongs to the 2Fe2S plant-type ferredoxin family.</text>
</comment>
<keyword evidence="4" id="KW-0479">Metal-binding</keyword>
<dbReference type="InParanoid" id="A0A554MW90"/>
<dbReference type="InterPro" id="IPR036010">
    <property type="entry name" value="2Fe-2S_ferredoxin-like_sf"/>
</dbReference>
<sequence>MDSPFEVLGVSPDADEDTIEQAYREQVFEAHPDHGGSAAAFQRIRRAYERIQAGYDPDTDDAGSPAEAENTPEPAEPDPVGVPVQYLDYRALADHGWELTDADLFEKAADTDLEVGDYGEFRAEPGQPLLKAAEEAGHAWPFACRGGACTNCAVAIIDGEMPMHSSHILPQEWIDRGVRLSCVSAPVSDGMKVVFNVKHLPGLEELLLPASRFDKARSSGD</sequence>
<organism evidence="12 13">
    <name type="scientific">Haloglomus irregulare</name>
    <dbReference type="NCBI Taxonomy" id="2234134"/>
    <lineage>
        <taxon>Archaea</taxon>
        <taxon>Methanobacteriati</taxon>
        <taxon>Methanobacteriota</taxon>
        <taxon>Stenosarchaea group</taxon>
        <taxon>Halobacteria</taxon>
        <taxon>Halobacteriales</taxon>
        <taxon>Natronomonadaceae</taxon>
        <taxon>Haloglomus</taxon>
    </lineage>
</organism>
<dbReference type="OrthoDB" id="213270at2157"/>
<dbReference type="CDD" id="cd06257">
    <property type="entry name" value="DnaJ"/>
    <property type="match status" value="1"/>
</dbReference>
<keyword evidence="7" id="KW-0411">Iron-sulfur</keyword>
<dbReference type="AlphaFoldDB" id="A0A554MW90"/>
<dbReference type="Proteomes" id="UP000319894">
    <property type="component" value="Unassembled WGS sequence"/>
</dbReference>
<dbReference type="PANTHER" id="PTHR43112:SF3">
    <property type="entry name" value="FERREDOXIN-2, CHLOROPLASTIC"/>
    <property type="match status" value="1"/>
</dbReference>
<dbReference type="InterPro" id="IPR001623">
    <property type="entry name" value="DnaJ_domain"/>
</dbReference>
<dbReference type="NCBIfam" id="NF041393">
    <property type="entry name" value="Frdxn_Halo"/>
    <property type="match status" value="1"/>
</dbReference>
<dbReference type="PROSITE" id="PS50076">
    <property type="entry name" value="DNAJ_2"/>
    <property type="match status" value="1"/>
</dbReference>
<evidence type="ECO:0000256" key="7">
    <source>
        <dbReference type="ARBA" id="ARBA00023014"/>
    </source>
</evidence>
<evidence type="ECO:0000256" key="1">
    <source>
        <dbReference type="ARBA" id="ARBA00007874"/>
    </source>
</evidence>
<dbReference type="PROSITE" id="PS00197">
    <property type="entry name" value="2FE2S_FER_1"/>
    <property type="match status" value="1"/>
</dbReference>
<dbReference type="InterPro" id="IPR012675">
    <property type="entry name" value="Beta-grasp_dom_sf"/>
</dbReference>
<evidence type="ECO:0000256" key="9">
    <source>
        <dbReference type="SAM" id="MobiDB-lite"/>
    </source>
</evidence>
<dbReference type="Gene3D" id="1.10.287.110">
    <property type="entry name" value="DnaJ domain"/>
    <property type="match status" value="1"/>
</dbReference>
<dbReference type="Pfam" id="PF00226">
    <property type="entry name" value="DnaJ"/>
    <property type="match status" value="1"/>
</dbReference>
<name>A0A554MW90_9EURY</name>
<evidence type="ECO:0000256" key="3">
    <source>
        <dbReference type="ARBA" id="ARBA00022714"/>
    </source>
</evidence>
<feature type="domain" description="2Fe-2S ferredoxin-type" evidence="11">
    <location>
        <begin position="109"/>
        <end position="199"/>
    </location>
</feature>
<dbReference type="Gene3D" id="3.10.20.30">
    <property type="match status" value="1"/>
</dbReference>
<dbReference type="GO" id="GO:0046872">
    <property type="term" value="F:metal ion binding"/>
    <property type="evidence" value="ECO:0007669"/>
    <property type="project" value="UniProtKB-KW"/>
</dbReference>
<keyword evidence="13" id="KW-1185">Reference proteome</keyword>
<dbReference type="Pfam" id="PF00111">
    <property type="entry name" value="Fer2"/>
    <property type="match status" value="1"/>
</dbReference>
<evidence type="ECO:0000256" key="2">
    <source>
        <dbReference type="ARBA" id="ARBA00022448"/>
    </source>
</evidence>
<evidence type="ECO:0000313" key="12">
    <source>
        <dbReference type="EMBL" id="TSD09373.1"/>
    </source>
</evidence>
<dbReference type="RefSeq" id="WP_144263109.1">
    <property type="nucleotide sequence ID" value="NZ_QMDX01000013.1"/>
</dbReference>
<comment type="cofactor">
    <cofactor evidence="8">
        <name>[2Fe-2S] cluster</name>
        <dbReference type="ChEBI" id="CHEBI:190135"/>
    </cofactor>
</comment>
<reference evidence="12 13" key="1">
    <citation type="submission" date="2018-06" db="EMBL/GenBank/DDBJ databases">
        <title>Natronomonas sp. F16-60 a new haloarchaeon isolated from a solar saltern of Isla Cristina, Huelva, Spain.</title>
        <authorList>
            <person name="Duran-Viseras A."/>
            <person name="Sanchez-Porro C."/>
            <person name="Ventosa A."/>
        </authorList>
    </citation>
    <scope>NUCLEOTIDE SEQUENCE [LARGE SCALE GENOMIC DNA]</scope>
    <source>
        <strain evidence="12 13">F16-60</strain>
    </source>
</reference>
<evidence type="ECO:0000256" key="4">
    <source>
        <dbReference type="ARBA" id="ARBA00022723"/>
    </source>
</evidence>
<evidence type="ECO:0000313" key="13">
    <source>
        <dbReference type="Proteomes" id="UP000319894"/>
    </source>
</evidence>
<dbReference type="SUPFAM" id="SSF54292">
    <property type="entry name" value="2Fe-2S ferredoxin-like"/>
    <property type="match status" value="1"/>
</dbReference>
<gene>
    <name evidence="12" type="ORF">DP107_15800</name>
</gene>
<keyword evidence="2" id="KW-0813">Transport</keyword>
<evidence type="ECO:0000256" key="6">
    <source>
        <dbReference type="ARBA" id="ARBA00023004"/>
    </source>
</evidence>
<evidence type="ECO:0000259" key="10">
    <source>
        <dbReference type="PROSITE" id="PS50076"/>
    </source>
</evidence>
<dbReference type="EMBL" id="QMDX01000013">
    <property type="protein sequence ID" value="TSD09373.1"/>
    <property type="molecule type" value="Genomic_DNA"/>
</dbReference>
<dbReference type="GO" id="GO:0051537">
    <property type="term" value="F:2 iron, 2 sulfur cluster binding"/>
    <property type="evidence" value="ECO:0007669"/>
    <property type="project" value="UniProtKB-KW"/>
</dbReference>
<keyword evidence="6" id="KW-0408">Iron</keyword>